<reference evidence="2" key="1">
    <citation type="submission" date="2020-04" db="EMBL/GenBank/DDBJ databases">
        <authorList>
            <person name="Zhang T."/>
        </authorList>
    </citation>
    <scope>NUCLEOTIDE SEQUENCE</scope>
    <source>
        <strain evidence="2">HKST-UBA02</strain>
    </source>
</reference>
<comment type="caution">
    <text evidence="2">The sequence shown here is derived from an EMBL/GenBank/DDBJ whole genome shotgun (WGS) entry which is preliminary data.</text>
</comment>
<accession>A0A956NC23</accession>
<organism evidence="2 3">
    <name type="scientific">Eiseniibacteriota bacterium</name>
    <dbReference type="NCBI Taxonomy" id="2212470"/>
    <lineage>
        <taxon>Bacteria</taxon>
        <taxon>Candidatus Eiseniibacteriota</taxon>
    </lineage>
</organism>
<dbReference type="EMBL" id="JAGQHS010000052">
    <property type="protein sequence ID" value="MCA9756414.1"/>
    <property type="molecule type" value="Genomic_DNA"/>
</dbReference>
<keyword evidence="1" id="KW-0732">Signal</keyword>
<reference evidence="2" key="2">
    <citation type="journal article" date="2021" name="Microbiome">
        <title>Successional dynamics and alternative stable states in a saline activated sludge microbial community over 9 years.</title>
        <authorList>
            <person name="Wang Y."/>
            <person name="Ye J."/>
            <person name="Ju F."/>
            <person name="Liu L."/>
            <person name="Boyd J.A."/>
            <person name="Deng Y."/>
            <person name="Parks D.H."/>
            <person name="Jiang X."/>
            <person name="Yin X."/>
            <person name="Woodcroft B.J."/>
            <person name="Tyson G.W."/>
            <person name="Hugenholtz P."/>
            <person name="Polz M.F."/>
            <person name="Zhang T."/>
        </authorList>
    </citation>
    <scope>NUCLEOTIDE SEQUENCE</scope>
    <source>
        <strain evidence="2">HKST-UBA02</strain>
    </source>
</reference>
<evidence type="ECO:0000313" key="2">
    <source>
        <dbReference type="EMBL" id="MCA9756414.1"/>
    </source>
</evidence>
<proteinExistence type="predicted"/>
<name>A0A956NC23_UNCEI</name>
<gene>
    <name evidence="2" type="ORF">KDA27_11485</name>
</gene>
<feature type="chain" id="PRO_5037443781" evidence="1">
    <location>
        <begin position="23"/>
        <end position="56"/>
    </location>
</feature>
<evidence type="ECO:0000313" key="3">
    <source>
        <dbReference type="Proteomes" id="UP000739538"/>
    </source>
</evidence>
<protein>
    <submittedName>
        <fullName evidence="2">Uncharacterized protein</fullName>
    </submittedName>
</protein>
<feature type="signal peptide" evidence="1">
    <location>
        <begin position="1"/>
        <end position="22"/>
    </location>
</feature>
<dbReference type="AlphaFoldDB" id="A0A956NC23"/>
<evidence type="ECO:0000256" key="1">
    <source>
        <dbReference type="SAM" id="SignalP"/>
    </source>
</evidence>
<sequence length="56" mass="5612">MKNRSLSITALLLAAYATSGLAQSPTAQLPYDDGLSLDYPSASCGVVVLASNGAPA</sequence>
<dbReference type="Proteomes" id="UP000739538">
    <property type="component" value="Unassembled WGS sequence"/>
</dbReference>